<organism evidence="1">
    <name type="scientific">marine sediment metagenome</name>
    <dbReference type="NCBI Taxonomy" id="412755"/>
    <lineage>
        <taxon>unclassified sequences</taxon>
        <taxon>metagenomes</taxon>
        <taxon>ecological metagenomes</taxon>
    </lineage>
</organism>
<sequence>MDLNEKVAKWAGIKWERVGMGMRWVYPTGETSPKLLDFPNDLNACWEWLMPKWVKETGRDFITLPTTFSVEETALRICKMIELWIDGENE</sequence>
<evidence type="ECO:0000313" key="1">
    <source>
        <dbReference type="EMBL" id="KKM82978.1"/>
    </source>
</evidence>
<protein>
    <submittedName>
        <fullName evidence="1">Uncharacterized protein</fullName>
    </submittedName>
</protein>
<accession>A0A0F9KM18</accession>
<gene>
    <name evidence="1" type="ORF">LCGC14_1314130</name>
</gene>
<dbReference type="AlphaFoldDB" id="A0A0F9KM18"/>
<proteinExistence type="predicted"/>
<dbReference type="EMBL" id="LAZR01007784">
    <property type="protein sequence ID" value="KKM82978.1"/>
    <property type="molecule type" value="Genomic_DNA"/>
</dbReference>
<reference evidence="1" key="1">
    <citation type="journal article" date="2015" name="Nature">
        <title>Complex archaea that bridge the gap between prokaryotes and eukaryotes.</title>
        <authorList>
            <person name="Spang A."/>
            <person name="Saw J.H."/>
            <person name="Jorgensen S.L."/>
            <person name="Zaremba-Niedzwiedzka K."/>
            <person name="Martijn J."/>
            <person name="Lind A.E."/>
            <person name="van Eijk R."/>
            <person name="Schleper C."/>
            <person name="Guy L."/>
            <person name="Ettema T.J."/>
        </authorList>
    </citation>
    <scope>NUCLEOTIDE SEQUENCE</scope>
</reference>
<comment type="caution">
    <text evidence="1">The sequence shown here is derived from an EMBL/GenBank/DDBJ whole genome shotgun (WGS) entry which is preliminary data.</text>
</comment>
<name>A0A0F9KM18_9ZZZZ</name>